<keyword evidence="5" id="KW-1185">Reference proteome</keyword>
<feature type="domain" description="CBS" evidence="3">
    <location>
        <begin position="348"/>
        <end position="404"/>
    </location>
</feature>
<dbReference type="InterPro" id="IPR000644">
    <property type="entry name" value="CBS_dom"/>
</dbReference>
<dbReference type="Proteomes" id="UP001143981">
    <property type="component" value="Unassembled WGS sequence"/>
</dbReference>
<dbReference type="PROSITE" id="PS51371">
    <property type="entry name" value="CBS"/>
    <property type="match status" value="1"/>
</dbReference>
<proteinExistence type="predicted"/>
<sequence length="468" mass="49705">MSALRITALADSIGRTPLVSLNDVEGVGGRLSAEMCGKLEFMNPGASIKDRVAKHIVAQLDARGVSKDALLVVAGPGNLAISLAMLRRRLVCLLPERTSADRVKLLKAAGVTDIVRTLDGALPGSPEHPAEIGQRIVSHRPGAVYVDEEVGDWDLGACYDELAAELIEQSEGRLDALVLGVDTGNAATHLSRALKAQLPGIQIVGVEPSNSAIGEQCVANPLAHRWLCEDIGRAYAPRALAPGSIDMWIQVSDPVAYSMARRLVQGGIFAGPAAGASVAAARMYAVSSALQPGQRVAVILGDTARNYGDTLLSDDWMLAHDLLDAKMLDGLRHKQLDQYRGASIEDLQLPAAVTVSEDEPMGAAIGTMIEHDFSQMPVTGARRRLIGYLTLSAAQALVDNKTATPDQPVKQFMLRFSGRAGTAAGGATGSTSTSIRKQYWLITPETPLSELSRFFETHSVAFVTDASR</sequence>
<dbReference type="SUPFAM" id="SSF53686">
    <property type="entry name" value="Tryptophan synthase beta subunit-like PLP-dependent enzymes"/>
    <property type="match status" value="1"/>
</dbReference>
<dbReference type="InterPro" id="IPR001216">
    <property type="entry name" value="P-phosphate_BS"/>
</dbReference>
<accession>A0A9W7Y4T5</accession>
<reference evidence="4" key="1">
    <citation type="submission" date="2022-07" db="EMBL/GenBank/DDBJ databases">
        <title>Phylogenomic reconstructions and comparative analyses of Kickxellomycotina fungi.</title>
        <authorList>
            <person name="Reynolds N.K."/>
            <person name="Stajich J.E."/>
            <person name="Barry K."/>
            <person name="Grigoriev I.V."/>
            <person name="Crous P."/>
            <person name="Smith M.E."/>
        </authorList>
    </citation>
    <scope>NUCLEOTIDE SEQUENCE</scope>
    <source>
        <strain evidence="4">BCRC 34381</strain>
    </source>
</reference>
<comment type="cofactor">
    <cofactor evidence="1">
        <name>pyridoxal 5'-phosphate</name>
        <dbReference type="ChEBI" id="CHEBI:597326"/>
    </cofactor>
</comment>
<gene>
    <name evidence="4" type="ORF">LPJ61_005729</name>
</gene>
<dbReference type="InterPro" id="IPR036052">
    <property type="entry name" value="TrpB-like_PALP_sf"/>
</dbReference>
<evidence type="ECO:0000259" key="3">
    <source>
        <dbReference type="PROSITE" id="PS51371"/>
    </source>
</evidence>
<evidence type="ECO:0000256" key="1">
    <source>
        <dbReference type="ARBA" id="ARBA00001933"/>
    </source>
</evidence>
<dbReference type="InterPro" id="IPR046342">
    <property type="entry name" value="CBS_dom_sf"/>
</dbReference>
<dbReference type="GO" id="GO:0006535">
    <property type="term" value="P:cysteine biosynthetic process from serine"/>
    <property type="evidence" value="ECO:0007669"/>
    <property type="project" value="InterPro"/>
</dbReference>
<dbReference type="PROSITE" id="PS00901">
    <property type="entry name" value="CYS_SYNTHASE"/>
    <property type="match status" value="1"/>
</dbReference>
<dbReference type="Pfam" id="PF00571">
    <property type="entry name" value="CBS"/>
    <property type="match status" value="1"/>
</dbReference>
<dbReference type="InterPro" id="IPR050214">
    <property type="entry name" value="Cys_Synth/Cystath_Beta-Synth"/>
</dbReference>
<dbReference type="InterPro" id="IPR001926">
    <property type="entry name" value="TrpB-like_PALP"/>
</dbReference>
<organism evidence="4 5">
    <name type="scientific">Coemansia biformis</name>
    <dbReference type="NCBI Taxonomy" id="1286918"/>
    <lineage>
        <taxon>Eukaryota</taxon>
        <taxon>Fungi</taxon>
        <taxon>Fungi incertae sedis</taxon>
        <taxon>Zoopagomycota</taxon>
        <taxon>Kickxellomycotina</taxon>
        <taxon>Kickxellomycetes</taxon>
        <taxon>Kickxellales</taxon>
        <taxon>Kickxellaceae</taxon>
        <taxon>Coemansia</taxon>
    </lineage>
</organism>
<name>A0A9W7Y4T5_9FUNG</name>
<dbReference type="EMBL" id="JANBOI010002103">
    <property type="protein sequence ID" value="KAJ1724537.1"/>
    <property type="molecule type" value="Genomic_DNA"/>
</dbReference>
<evidence type="ECO:0000256" key="2">
    <source>
        <dbReference type="PROSITE-ProRule" id="PRU00703"/>
    </source>
</evidence>
<dbReference type="AlphaFoldDB" id="A0A9W7Y4T5"/>
<dbReference type="Gene3D" id="3.10.580.10">
    <property type="entry name" value="CBS-domain"/>
    <property type="match status" value="1"/>
</dbReference>
<dbReference type="Pfam" id="PF00291">
    <property type="entry name" value="PALP"/>
    <property type="match status" value="1"/>
</dbReference>
<evidence type="ECO:0000313" key="4">
    <source>
        <dbReference type="EMBL" id="KAJ1724537.1"/>
    </source>
</evidence>
<feature type="non-terminal residue" evidence="4">
    <location>
        <position position="468"/>
    </location>
</feature>
<protein>
    <recommendedName>
        <fullName evidence="3">CBS domain-containing protein</fullName>
    </recommendedName>
</protein>
<dbReference type="OrthoDB" id="2536440at2759"/>
<dbReference type="Gene3D" id="3.40.50.1100">
    <property type="match status" value="2"/>
</dbReference>
<dbReference type="SUPFAM" id="SSF54631">
    <property type="entry name" value="CBS-domain pair"/>
    <property type="match status" value="1"/>
</dbReference>
<evidence type="ECO:0000313" key="5">
    <source>
        <dbReference type="Proteomes" id="UP001143981"/>
    </source>
</evidence>
<dbReference type="PANTHER" id="PTHR10314">
    <property type="entry name" value="CYSTATHIONINE BETA-SYNTHASE"/>
    <property type="match status" value="1"/>
</dbReference>
<keyword evidence="2" id="KW-0129">CBS domain</keyword>
<comment type="caution">
    <text evidence="4">The sequence shown here is derived from an EMBL/GenBank/DDBJ whole genome shotgun (WGS) entry which is preliminary data.</text>
</comment>